<dbReference type="InterPro" id="IPR000387">
    <property type="entry name" value="Tyr_Pase_dom"/>
</dbReference>
<dbReference type="SMART" id="SM00404">
    <property type="entry name" value="PTPc_motif"/>
    <property type="match status" value="1"/>
</dbReference>
<dbReference type="InterPro" id="IPR003595">
    <property type="entry name" value="Tyr_Pase_cat"/>
</dbReference>
<evidence type="ECO:0000256" key="4">
    <source>
        <dbReference type="ARBA" id="ARBA00022912"/>
    </source>
</evidence>
<sequence>MENISFEVPCVPTEIDLENCDIRKFAEEILAKKFDTDSSEEDEISPTHSPKRARCWNDSGVELAESDNSARQISKSKSRILAKLAADPIHHNTNRFPSHDSYDSEDSEQNDVTLRSVHNRYNGGNKTWYKASSGCLRRQYEEIRTAKPAGCFAFSRARPNQVRNRYSDVPCYDHTRVRLEDTRLSDENDYINASHCDGFEMKKKYICTQGPKENTMAHFWQMVWESNSRVIVMTTKLFENDKKKCDLYWPLEGERKIAGHFVLYNQDETVEEEHFTRTTIQIEFECQTRTIYHFAFKKWPDFDVPECPEMLLDFQDQVNECHARIRSQLISPYGPPTPPDEDAFEISPIVVHCSAGIGRTGTYLGIDICRAWLDVDVEIDLYATIRRIREQRAFSVQTHAQYQFCLIALREILRRKVVALEATQEAEMQDSDEEE</sequence>
<evidence type="ECO:0000313" key="8">
    <source>
        <dbReference type="EMBL" id="CAG5109562.1"/>
    </source>
</evidence>
<dbReference type="EMBL" id="OU015567">
    <property type="protein sequence ID" value="CAG5109562.1"/>
    <property type="molecule type" value="Genomic_DNA"/>
</dbReference>
<accession>A0ABN7T5B0</accession>
<gene>
    <name evidence="8" type="ORF">OKIOD_LOCUS12847</name>
</gene>
<evidence type="ECO:0000259" key="7">
    <source>
        <dbReference type="PROSITE" id="PS50056"/>
    </source>
</evidence>
<reference evidence="8 9" key="1">
    <citation type="submission" date="2021-04" db="EMBL/GenBank/DDBJ databases">
        <authorList>
            <person name="Bliznina A."/>
        </authorList>
    </citation>
    <scope>NUCLEOTIDE SEQUENCE [LARGE SCALE GENOMIC DNA]</scope>
</reference>
<dbReference type="EC" id="3.1.3.48" evidence="2"/>
<dbReference type="PROSITE" id="PS50055">
    <property type="entry name" value="TYR_PHOSPHATASE_PTP"/>
    <property type="match status" value="1"/>
</dbReference>
<dbReference type="Gene3D" id="3.90.190.10">
    <property type="entry name" value="Protein tyrosine phosphatase superfamily"/>
    <property type="match status" value="1"/>
</dbReference>
<keyword evidence="9" id="KW-1185">Reference proteome</keyword>
<organism evidence="8 9">
    <name type="scientific">Oikopleura dioica</name>
    <name type="common">Tunicate</name>
    <dbReference type="NCBI Taxonomy" id="34765"/>
    <lineage>
        <taxon>Eukaryota</taxon>
        <taxon>Metazoa</taxon>
        <taxon>Chordata</taxon>
        <taxon>Tunicata</taxon>
        <taxon>Appendicularia</taxon>
        <taxon>Copelata</taxon>
        <taxon>Oikopleuridae</taxon>
        <taxon>Oikopleura</taxon>
    </lineage>
</organism>
<name>A0ABN7T5B0_OIKDI</name>
<protein>
    <recommendedName>
        <fullName evidence="2">protein-tyrosine-phosphatase</fullName>
        <ecNumber evidence="2">3.1.3.48</ecNumber>
    </recommendedName>
</protein>
<evidence type="ECO:0000313" key="9">
    <source>
        <dbReference type="Proteomes" id="UP001158576"/>
    </source>
</evidence>
<dbReference type="PROSITE" id="PS50056">
    <property type="entry name" value="TYR_PHOSPHATASE_2"/>
    <property type="match status" value="1"/>
</dbReference>
<feature type="domain" description="Tyrosine specific protein phosphatases" evidence="7">
    <location>
        <begin position="312"/>
        <end position="403"/>
    </location>
</feature>
<evidence type="ECO:0000259" key="6">
    <source>
        <dbReference type="PROSITE" id="PS50055"/>
    </source>
</evidence>
<comment type="similarity">
    <text evidence="1">Belongs to the protein-tyrosine phosphatase family.</text>
</comment>
<dbReference type="PANTHER" id="PTHR19134">
    <property type="entry name" value="RECEPTOR-TYPE TYROSINE-PROTEIN PHOSPHATASE"/>
    <property type="match status" value="1"/>
</dbReference>
<feature type="region of interest" description="Disordered" evidence="5">
    <location>
        <begin position="91"/>
        <end position="110"/>
    </location>
</feature>
<keyword evidence="4" id="KW-0904">Protein phosphatase</keyword>
<evidence type="ECO:0000256" key="2">
    <source>
        <dbReference type="ARBA" id="ARBA00013064"/>
    </source>
</evidence>
<dbReference type="InterPro" id="IPR000242">
    <property type="entry name" value="PTP_cat"/>
</dbReference>
<keyword evidence="3" id="KW-0378">Hydrolase</keyword>
<evidence type="ECO:0000256" key="3">
    <source>
        <dbReference type="ARBA" id="ARBA00022801"/>
    </source>
</evidence>
<dbReference type="Pfam" id="PF00102">
    <property type="entry name" value="Y_phosphatase"/>
    <property type="match status" value="1"/>
</dbReference>
<dbReference type="SUPFAM" id="SSF52799">
    <property type="entry name" value="(Phosphotyrosine protein) phosphatases II"/>
    <property type="match status" value="1"/>
</dbReference>
<feature type="domain" description="Tyrosine-protein phosphatase" evidence="6">
    <location>
        <begin position="136"/>
        <end position="412"/>
    </location>
</feature>
<dbReference type="PRINTS" id="PR00700">
    <property type="entry name" value="PRTYPHPHTASE"/>
</dbReference>
<dbReference type="PROSITE" id="PS00383">
    <property type="entry name" value="TYR_PHOSPHATASE_1"/>
    <property type="match status" value="1"/>
</dbReference>
<dbReference type="InterPro" id="IPR016130">
    <property type="entry name" value="Tyr_Pase_AS"/>
</dbReference>
<dbReference type="InterPro" id="IPR029021">
    <property type="entry name" value="Prot-tyrosine_phosphatase-like"/>
</dbReference>
<evidence type="ECO:0000256" key="1">
    <source>
        <dbReference type="ARBA" id="ARBA00009580"/>
    </source>
</evidence>
<dbReference type="InterPro" id="IPR050348">
    <property type="entry name" value="Protein-Tyr_Phosphatase"/>
</dbReference>
<dbReference type="PANTHER" id="PTHR19134:SF534">
    <property type="entry name" value="LD27988P"/>
    <property type="match status" value="1"/>
</dbReference>
<dbReference type="Proteomes" id="UP001158576">
    <property type="component" value="Chromosome 2"/>
</dbReference>
<proteinExistence type="inferred from homology"/>
<dbReference type="SMART" id="SM00194">
    <property type="entry name" value="PTPc"/>
    <property type="match status" value="1"/>
</dbReference>
<evidence type="ECO:0000256" key="5">
    <source>
        <dbReference type="SAM" id="MobiDB-lite"/>
    </source>
</evidence>